<name>A0A0F9Y9I9_9ZZZZ</name>
<feature type="transmembrane region" description="Helical" evidence="1">
    <location>
        <begin position="298"/>
        <end position="316"/>
    </location>
</feature>
<feature type="transmembrane region" description="Helical" evidence="1">
    <location>
        <begin position="421"/>
        <end position="450"/>
    </location>
</feature>
<feature type="transmembrane region" description="Helical" evidence="1">
    <location>
        <begin position="193"/>
        <end position="215"/>
    </location>
</feature>
<keyword evidence="1" id="KW-1133">Transmembrane helix</keyword>
<keyword evidence="1" id="KW-0472">Membrane</keyword>
<reference evidence="2" key="1">
    <citation type="journal article" date="2015" name="Nature">
        <title>Complex archaea that bridge the gap between prokaryotes and eukaryotes.</title>
        <authorList>
            <person name="Spang A."/>
            <person name="Saw J.H."/>
            <person name="Jorgensen S.L."/>
            <person name="Zaremba-Niedzwiedzka K."/>
            <person name="Martijn J."/>
            <person name="Lind A.E."/>
            <person name="van Eijk R."/>
            <person name="Schleper C."/>
            <person name="Guy L."/>
            <person name="Ettema T.J."/>
        </authorList>
    </citation>
    <scope>NUCLEOTIDE SEQUENCE</scope>
</reference>
<gene>
    <name evidence="2" type="ORF">LCGC14_0045870</name>
</gene>
<feature type="transmembrane region" description="Helical" evidence="1">
    <location>
        <begin position="221"/>
        <end position="244"/>
    </location>
</feature>
<comment type="caution">
    <text evidence="2">The sequence shown here is derived from an EMBL/GenBank/DDBJ whole genome shotgun (WGS) entry which is preliminary data.</text>
</comment>
<evidence type="ECO:0000256" key="1">
    <source>
        <dbReference type="SAM" id="Phobius"/>
    </source>
</evidence>
<accession>A0A0F9Y9I9</accession>
<feature type="transmembrane region" description="Helical" evidence="1">
    <location>
        <begin position="23"/>
        <end position="42"/>
    </location>
</feature>
<evidence type="ECO:0008006" key="3">
    <source>
        <dbReference type="Google" id="ProtNLM"/>
    </source>
</evidence>
<organism evidence="2">
    <name type="scientific">marine sediment metagenome</name>
    <dbReference type="NCBI Taxonomy" id="412755"/>
    <lineage>
        <taxon>unclassified sequences</taxon>
        <taxon>metagenomes</taxon>
        <taxon>ecological metagenomes</taxon>
    </lineage>
</organism>
<protein>
    <recommendedName>
        <fullName evidence="3">Citrate transporter-like domain-containing protein</fullName>
    </recommendedName>
</protein>
<proteinExistence type="predicted"/>
<feature type="transmembrane region" description="Helical" evidence="1">
    <location>
        <begin position="140"/>
        <end position="163"/>
    </location>
</feature>
<keyword evidence="1" id="KW-0812">Transmembrane</keyword>
<feature type="transmembrane region" description="Helical" evidence="1">
    <location>
        <begin position="265"/>
        <end position="286"/>
    </location>
</feature>
<dbReference type="EMBL" id="LAZR01000009">
    <property type="protein sequence ID" value="KKO08647.1"/>
    <property type="molecule type" value="Genomic_DNA"/>
</dbReference>
<feature type="transmembrane region" description="Helical" evidence="1">
    <location>
        <begin position="72"/>
        <end position="95"/>
    </location>
</feature>
<feature type="transmembrane region" description="Helical" evidence="1">
    <location>
        <begin position="102"/>
        <end position="120"/>
    </location>
</feature>
<feature type="transmembrane region" description="Helical" evidence="1">
    <location>
        <begin position="49"/>
        <end position="66"/>
    </location>
</feature>
<feature type="transmembrane region" description="Helical" evidence="1">
    <location>
        <begin position="381"/>
        <end position="409"/>
    </location>
</feature>
<dbReference type="AlphaFoldDB" id="A0A0F9Y9I9"/>
<evidence type="ECO:0000313" key="2">
    <source>
        <dbReference type="EMBL" id="KKO08647.1"/>
    </source>
</evidence>
<feature type="transmembrane region" description="Helical" evidence="1">
    <location>
        <begin position="337"/>
        <end position="361"/>
    </location>
</feature>
<sequence length="486" mass="51491">MLTKDHTNAPAPSHPVLQTGRMVLLRGLLAFVMLVAVVLIFADAKGLTLAGMAALGLYLILTLRQFSAGTWVPVLLSLLTLIVALFRGVPAAVLWQASDRMLFLSALIAFLGTLRSSAALAPEVHRAGQYVTNQPASRRYLAMTFGGHLFGVLINFGGLAVLLDMAKRAISTEAAAQMTQEARNLREKRMTLAVIRGFSLIALWSPFGFATNAILITLPGISYFDFGPIGFAMSFVFIAVGWSMDRWEGRRYRRMGLPPPSPPPRSWAGAALLLCHVGALGAAVFIVHDLSRLNFQQALILVVPCYSIFWAAIATRRTPGGSVAGVKTATRTSWQRLSGVGGEIGVFASAGFLPVVLLALIPSEALRDAIAALGFGPLILALGLLLMMVVIGLLGVNPIVVGSVLGTIATQLEVPGLNDTIIALAISGGWAAVMGFSPFITTVIIGAAIMGRSPARLGLFWNGPYCIAILAVWAVLLTALIQTGLI</sequence>
<feature type="transmembrane region" description="Helical" evidence="1">
    <location>
        <begin position="462"/>
        <end position="481"/>
    </location>
</feature>